<evidence type="ECO:0000256" key="1">
    <source>
        <dbReference type="SAM" id="SignalP"/>
    </source>
</evidence>
<dbReference type="Proteomes" id="UP000018851">
    <property type="component" value="Chromosome"/>
</dbReference>
<accession>W0ABH4</accession>
<keyword evidence="4" id="KW-1185">Reference proteome</keyword>
<evidence type="ECO:0000313" key="3">
    <source>
        <dbReference type="EMBL" id="AHE54451.1"/>
    </source>
</evidence>
<dbReference type="PATRIC" id="fig|1123269.5.peg.2686"/>
<feature type="domain" description="AB hydrolase-1" evidence="2">
    <location>
        <begin position="76"/>
        <end position="185"/>
    </location>
</feature>
<gene>
    <name evidence="3" type="ORF">NX02_13790</name>
</gene>
<name>W0ABH4_9SPHN</name>
<dbReference type="SUPFAM" id="SSF53474">
    <property type="entry name" value="alpha/beta-Hydrolases"/>
    <property type="match status" value="1"/>
</dbReference>
<proteinExistence type="predicted"/>
<dbReference type="Pfam" id="PF00561">
    <property type="entry name" value="Abhydrolase_1"/>
    <property type="match status" value="1"/>
</dbReference>
<dbReference type="HOGENOM" id="CLU_871266_0_0_5"/>
<dbReference type="KEGG" id="ssan:NX02_13790"/>
<dbReference type="InterPro" id="IPR029058">
    <property type="entry name" value="AB_hydrolase_fold"/>
</dbReference>
<feature type="chain" id="PRO_5004785251" description="AB hydrolase-1 domain-containing protein" evidence="1">
    <location>
        <begin position="22"/>
        <end position="319"/>
    </location>
</feature>
<dbReference type="RefSeq" id="WP_025292653.1">
    <property type="nucleotide sequence ID" value="NZ_CP006644.1"/>
</dbReference>
<dbReference type="AlphaFoldDB" id="W0ABH4"/>
<evidence type="ECO:0000259" key="2">
    <source>
        <dbReference type="Pfam" id="PF00561"/>
    </source>
</evidence>
<dbReference type="EMBL" id="CP006644">
    <property type="protein sequence ID" value="AHE54451.1"/>
    <property type="molecule type" value="Genomic_DNA"/>
</dbReference>
<dbReference type="STRING" id="1123269.NX02_13790"/>
<keyword evidence="1" id="KW-0732">Signal</keyword>
<dbReference type="eggNOG" id="COG2267">
    <property type="taxonomic scope" value="Bacteria"/>
</dbReference>
<dbReference type="GO" id="GO:0016020">
    <property type="term" value="C:membrane"/>
    <property type="evidence" value="ECO:0007669"/>
    <property type="project" value="TreeGrafter"/>
</dbReference>
<dbReference type="InterPro" id="IPR000073">
    <property type="entry name" value="AB_hydrolase_1"/>
</dbReference>
<dbReference type="OrthoDB" id="7618865at2"/>
<reference evidence="3 4" key="1">
    <citation type="submission" date="2013-07" db="EMBL/GenBank/DDBJ databases">
        <title>Completed genome of Sphingomonas sanxanigenens NX02.</title>
        <authorList>
            <person name="Ma T."/>
            <person name="Huang H."/>
            <person name="Wu M."/>
            <person name="Li X."/>
            <person name="Li G."/>
        </authorList>
    </citation>
    <scope>NUCLEOTIDE SEQUENCE [LARGE SCALE GENOMIC DNA]</scope>
    <source>
        <strain evidence="3 4">NX02</strain>
    </source>
</reference>
<dbReference type="Gene3D" id="3.40.50.1820">
    <property type="entry name" value="alpha/beta hydrolase"/>
    <property type="match status" value="1"/>
</dbReference>
<evidence type="ECO:0000313" key="4">
    <source>
        <dbReference type="Proteomes" id="UP000018851"/>
    </source>
</evidence>
<sequence>MIKATVAAGLMAMVLAGSAFAADEIEPPTARADRCAPPSPQDSQWDGLGVLKGGKGYVTTPMGQVHYRLMGPKDGPVLVLIHQTPWSLIEFADIQPCLAARGIRTLAIDTPGYGMSDAPAGKPTIAAYAGNMLPVLDALHIRKAAFAGHHTGAAIVAAFAARHGDRVTGVILHGAPNYNDAERAQRRALPHPDLSLKPDGSHLSAYYDKLFKAQGAYPRNLATINWSTLNIFLAGASDVAHAAVYANDMAGDLQRIEAPLLVLSDGGDALNAIDQRTGTMKPNFRYRKFSDGSAHMLIVEPARWSDIAAGFVQEAVKKR</sequence>
<protein>
    <recommendedName>
        <fullName evidence="2">AB hydrolase-1 domain-containing protein</fullName>
    </recommendedName>
</protein>
<organism evidence="3 4">
    <name type="scientific">Sphingomonas sanxanigenens DSM 19645 = NX02</name>
    <dbReference type="NCBI Taxonomy" id="1123269"/>
    <lineage>
        <taxon>Bacteria</taxon>
        <taxon>Pseudomonadati</taxon>
        <taxon>Pseudomonadota</taxon>
        <taxon>Alphaproteobacteria</taxon>
        <taxon>Sphingomonadales</taxon>
        <taxon>Sphingomonadaceae</taxon>
        <taxon>Sphingomonas</taxon>
    </lineage>
</organism>
<dbReference type="PANTHER" id="PTHR43798:SF33">
    <property type="entry name" value="HYDROLASE, PUTATIVE (AFU_ORTHOLOGUE AFUA_2G14860)-RELATED"/>
    <property type="match status" value="1"/>
</dbReference>
<feature type="signal peptide" evidence="1">
    <location>
        <begin position="1"/>
        <end position="21"/>
    </location>
</feature>
<dbReference type="PANTHER" id="PTHR43798">
    <property type="entry name" value="MONOACYLGLYCEROL LIPASE"/>
    <property type="match status" value="1"/>
</dbReference>
<dbReference type="InterPro" id="IPR050266">
    <property type="entry name" value="AB_hydrolase_sf"/>
</dbReference>